<evidence type="ECO:0000313" key="4">
    <source>
        <dbReference type="Proteomes" id="UP001215598"/>
    </source>
</evidence>
<dbReference type="AlphaFoldDB" id="A0AAD7H9Q9"/>
<evidence type="ECO:0000256" key="1">
    <source>
        <dbReference type="ARBA" id="ARBA00022737"/>
    </source>
</evidence>
<dbReference type="EMBL" id="JARKIB010000300">
    <property type="protein sequence ID" value="KAJ7715879.1"/>
    <property type="molecule type" value="Genomic_DNA"/>
</dbReference>
<accession>A0AAD7H9Q9</accession>
<feature type="non-terminal residue" evidence="3">
    <location>
        <position position="1"/>
    </location>
</feature>
<sequence length="141" mass="16083">VIVIDGLDECKDHKIQQQIVYLFVTAIRDPCLPVRLLITSHPEPHLLETLAPQDISAICRHFELCADDSAYADIMIYLCDEFSRIYHEFLARGIDLVCSWPAHEAVMHKKSSGIFIYAATVIRFIGDEYTHPAERLTAVLR</sequence>
<name>A0AAD7H9Q9_9AGAR</name>
<dbReference type="Pfam" id="PF24883">
    <property type="entry name" value="NPHP3_N"/>
    <property type="match status" value="1"/>
</dbReference>
<feature type="domain" description="Nephrocystin 3-like N-terminal" evidence="2">
    <location>
        <begin position="1"/>
        <end position="40"/>
    </location>
</feature>
<evidence type="ECO:0000259" key="2">
    <source>
        <dbReference type="Pfam" id="PF24883"/>
    </source>
</evidence>
<keyword evidence="1" id="KW-0677">Repeat</keyword>
<protein>
    <recommendedName>
        <fullName evidence="2">Nephrocystin 3-like N-terminal domain-containing protein</fullName>
    </recommendedName>
</protein>
<dbReference type="Proteomes" id="UP001215598">
    <property type="component" value="Unassembled WGS sequence"/>
</dbReference>
<feature type="non-terminal residue" evidence="3">
    <location>
        <position position="141"/>
    </location>
</feature>
<organism evidence="3 4">
    <name type="scientific">Mycena metata</name>
    <dbReference type="NCBI Taxonomy" id="1033252"/>
    <lineage>
        <taxon>Eukaryota</taxon>
        <taxon>Fungi</taxon>
        <taxon>Dikarya</taxon>
        <taxon>Basidiomycota</taxon>
        <taxon>Agaricomycotina</taxon>
        <taxon>Agaricomycetes</taxon>
        <taxon>Agaricomycetidae</taxon>
        <taxon>Agaricales</taxon>
        <taxon>Marasmiineae</taxon>
        <taxon>Mycenaceae</taxon>
        <taxon>Mycena</taxon>
    </lineage>
</organism>
<gene>
    <name evidence="3" type="ORF">B0H16DRAFT_1254907</name>
</gene>
<dbReference type="InterPro" id="IPR056884">
    <property type="entry name" value="NPHP3-like_N"/>
</dbReference>
<reference evidence="3" key="1">
    <citation type="submission" date="2023-03" db="EMBL/GenBank/DDBJ databases">
        <title>Massive genome expansion in bonnet fungi (Mycena s.s.) driven by repeated elements and novel gene families across ecological guilds.</title>
        <authorList>
            <consortium name="Lawrence Berkeley National Laboratory"/>
            <person name="Harder C.B."/>
            <person name="Miyauchi S."/>
            <person name="Viragh M."/>
            <person name="Kuo A."/>
            <person name="Thoen E."/>
            <person name="Andreopoulos B."/>
            <person name="Lu D."/>
            <person name="Skrede I."/>
            <person name="Drula E."/>
            <person name="Henrissat B."/>
            <person name="Morin E."/>
            <person name="Kohler A."/>
            <person name="Barry K."/>
            <person name="LaButti K."/>
            <person name="Morin E."/>
            <person name="Salamov A."/>
            <person name="Lipzen A."/>
            <person name="Mereny Z."/>
            <person name="Hegedus B."/>
            <person name="Baldrian P."/>
            <person name="Stursova M."/>
            <person name="Weitz H."/>
            <person name="Taylor A."/>
            <person name="Grigoriev I.V."/>
            <person name="Nagy L.G."/>
            <person name="Martin F."/>
            <person name="Kauserud H."/>
        </authorList>
    </citation>
    <scope>NUCLEOTIDE SEQUENCE</scope>
    <source>
        <strain evidence="3">CBHHK182m</strain>
    </source>
</reference>
<evidence type="ECO:0000313" key="3">
    <source>
        <dbReference type="EMBL" id="KAJ7715879.1"/>
    </source>
</evidence>
<keyword evidence="4" id="KW-1185">Reference proteome</keyword>
<proteinExistence type="predicted"/>
<comment type="caution">
    <text evidence="3">The sequence shown here is derived from an EMBL/GenBank/DDBJ whole genome shotgun (WGS) entry which is preliminary data.</text>
</comment>